<evidence type="ECO:0000259" key="3">
    <source>
        <dbReference type="Pfam" id="PF09811"/>
    </source>
</evidence>
<dbReference type="OrthoDB" id="48036at2759"/>
<keyword evidence="5" id="KW-1185">Reference proteome</keyword>
<evidence type="ECO:0000313" key="4">
    <source>
        <dbReference type="EMBL" id="KAG9229246.1"/>
    </source>
</evidence>
<evidence type="ECO:0000313" key="5">
    <source>
        <dbReference type="Proteomes" id="UP000824998"/>
    </source>
</evidence>
<evidence type="ECO:0000256" key="1">
    <source>
        <dbReference type="ARBA" id="ARBA00038090"/>
    </source>
</evidence>
<comment type="caution">
    <text evidence="4">The sequence shown here is derived from an EMBL/GenBank/DDBJ whole genome shotgun (WGS) entry which is preliminary data.</text>
</comment>
<dbReference type="PANTHER" id="PTHR28532:SF1">
    <property type="entry name" value="ORAL CANCER OVEREXPRESSED 1"/>
    <property type="match status" value="1"/>
</dbReference>
<proteinExistence type="inferred from homology"/>
<protein>
    <recommendedName>
        <fullName evidence="3">Essential protein Yae1 N-terminal domain-containing protein</fullName>
    </recommendedName>
</protein>
<feature type="domain" description="Essential protein Yae1 N-terminal" evidence="3">
    <location>
        <begin position="20"/>
        <end position="57"/>
    </location>
</feature>
<accession>A0A9P8C1L0</accession>
<dbReference type="EMBL" id="MU251797">
    <property type="protein sequence ID" value="KAG9229246.1"/>
    <property type="molecule type" value="Genomic_DNA"/>
</dbReference>
<dbReference type="AlphaFoldDB" id="A0A9P8C1L0"/>
<dbReference type="InterPro" id="IPR019191">
    <property type="entry name" value="Essential_protein_Yae1_N"/>
</dbReference>
<reference evidence="4" key="1">
    <citation type="journal article" date="2021" name="IMA Fungus">
        <title>Genomic characterization of three marine fungi, including Emericellopsis atlantica sp. nov. with signatures of a generalist lifestyle and marine biomass degradation.</title>
        <authorList>
            <person name="Hagestad O.C."/>
            <person name="Hou L."/>
            <person name="Andersen J.H."/>
            <person name="Hansen E.H."/>
            <person name="Altermark B."/>
            <person name="Li C."/>
            <person name="Kuhnert E."/>
            <person name="Cox R.J."/>
            <person name="Crous P.W."/>
            <person name="Spatafora J.W."/>
            <person name="Lail K."/>
            <person name="Amirebrahimi M."/>
            <person name="Lipzen A."/>
            <person name="Pangilinan J."/>
            <person name="Andreopoulos W."/>
            <person name="Hayes R.D."/>
            <person name="Ng V."/>
            <person name="Grigoriev I.V."/>
            <person name="Jackson S.A."/>
            <person name="Sutton T.D.S."/>
            <person name="Dobson A.D.W."/>
            <person name="Rama T."/>
        </authorList>
    </citation>
    <scope>NUCLEOTIDE SEQUENCE</scope>
    <source>
        <strain evidence="4">TRa018bII</strain>
    </source>
</reference>
<dbReference type="PANTHER" id="PTHR28532">
    <property type="entry name" value="GEO13458P1"/>
    <property type="match status" value="1"/>
</dbReference>
<sequence length="184" mass="20463">MSLDPFEEILGLEEKFYNDGYKQGLSDGIIAGRIEGRKFGLEKGFEKYVESGRLHGKSLIWANRMSFFHKQDQATGNEQSGNRGAQVLGEHPKATLKPPALPNNQRLAKHLQVLYALVESDSLSTENTEEAVSDFDDRWKRAHAKAKIVERMAGEATKETGSVEKTTPRGDTSIEDASIGKRLN</sequence>
<feature type="region of interest" description="Disordered" evidence="2">
    <location>
        <begin position="151"/>
        <end position="184"/>
    </location>
</feature>
<dbReference type="InterPro" id="IPR052436">
    <property type="entry name" value="LTO1_adapter"/>
</dbReference>
<name>A0A9P8C1L0_9HELO</name>
<gene>
    <name evidence="4" type="ORF">BJ875DRAFT_205069</name>
</gene>
<dbReference type="Proteomes" id="UP000824998">
    <property type="component" value="Unassembled WGS sequence"/>
</dbReference>
<feature type="compositionally biased region" description="Basic and acidic residues" evidence="2">
    <location>
        <begin position="151"/>
        <end position="168"/>
    </location>
</feature>
<comment type="similarity">
    <text evidence="1">Belongs to the LTO1 family.</text>
</comment>
<dbReference type="Pfam" id="PF09811">
    <property type="entry name" value="Yae1_N"/>
    <property type="match status" value="1"/>
</dbReference>
<organism evidence="4 5">
    <name type="scientific">Amylocarpus encephaloides</name>
    <dbReference type="NCBI Taxonomy" id="45428"/>
    <lineage>
        <taxon>Eukaryota</taxon>
        <taxon>Fungi</taxon>
        <taxon>Dikarya</taxon>
        <taxon>Ascomycota</taxon>
        <taxon>Pezizomycotina</taxon>
        <taxon>Leotiomycetes</taxon>
        <taxon>Helotiales</taxon>
        <taxon>Helotiales incertae sedis</taxon>
        <taxon>Amylocarpus</taxon>
    </lineage>
</organism>
<evidence type="ECO:0000256" key="2">
    <source>
        <dbReference type="SAM" id="MobiDB-lite"/>
    </source>
</evidence>